<protein>
    <submittedName>
        <fullName evidence="2">Uncharacterized protein</fullName>
    </submittedName>
</protein>
<feature type="compositionally biased region" description="Acidic residues" evidence="1">
    <location>
        <begin position="104"/>
        <end position="120"/>
    </location>
</feature>
<evidence type="ECO:0000313" key="2">
    <source>
        <dbReference type="EMBL" id="POW18667.1"/>
    </source>
</evidence>
<comment type="caution">
    <text evidence="2">The sequence shown here is derived from an EMBL/GenBank/DDBJ whole genome shotgun (WGS) entry which is preliminary data.</text>
</comment>
<feature type="compositionally biased region" description="Acidic residues" evidence="1">
    <location>
        <begin position="187"/>
        <end position="199"/>
    </location>
</feature>
<dbReference type="EMBL" id="PKSM01000061">
    <property type="protein sequence ID" value="POW18667.1"/>
    <property type="molecule type" value="Genomic_DNA"/>
</dbReference>
<feature type="compositionally biased region" description="Polar residues" evidence="1">
    <location>
        <begin position="339"/>
        <end position="353"/>
    </location>
</feature>
<name>A0A2S4WAD8_9BASI</name>
<feature type="compositionally biased region" description="Basic and acidic residues" evidence="1">
    <location>
        <begin position="155"/>
        <end position="170"/>
    </location>
</feature>
<feature type="region of interest" description="Disordered" evidence="1">
    <location>
        <begin position="339"/>
        <end position="376"/>
    </location>
</feature>
<evidence type="ECO:0000313" key="3">
    <source>
        <dbReference type="Proteomes" id="UP000238274"/>
    </source>
</evidence>
<dbReference type="VEuPathDB" id="FungiDB:PSTT_00033"/>
<gene>
    <name evidence="2" type="ORF">PSHT_05475</name>
</gene>
<dbReference type="Proteomes" id="UP000238274">
    <property type="component" value="Unassembled WGS sequence"/>
</dbReference>
<proteinExistence type="predicted"/>
<reference evidence="2 3" key="1">
    <citation type="submission" date="2017-12" db="EMBL/GenBank/DDBJ databases">
        <title>Gene loss provides genomic basis for host adaptation in cereal stripe rust fungi.</title>
        <authorList>
            <person name="Xia C."/>
        </authorList>
    </citation>
    <scope>NUCLEOTIDE SEQUENCE [LARGE SCALE GENOMIC DNA]</scope>
    <source>
        <strain evidence="2 3">93TX-2</strain>
    </source>
</reference>
<feature type="non-terminal residue" evidence="2">
    <location>
        <position position="1"/>
    </location>
</feature>
<reference evidence="3" key="3">
    <citation type="journal article" date="2018" name="Mol. Plant Microbe Interact.">
        <title>Genome sequence resources for the wheat stripe rust pathogen (Puccinia striiformis f. sp. tritici) and the barley stripe rust pathogen (Puccinia striiformis f. sp. hordei).</title>
        <authorList>
            <person name="Xia C."/>
            <person name="Wang M."/>
            <person name="Yin C."/>
            <person name="Cornejo O.E."/>
            <person name="Hulbert S.H."/>
            <person name="Chen X."/>
        </authorList>
    </citation>
    <scope>NUCLEOTIDE SEQUENCE [LARGE SCALE GENOMIC DNA]</scope>
    <source>
        <strain evidence="3">93TX-2</strain>
    </source>
</reference>
<dbReference type="AlphaFoldDB" id="A0A2S4WAD8"/>
<evidence type="ECO:0000256" key="1">
    <source>
        <dbReference type="SAM" id="MobiDB-lite"/>
    </source>
</evidence>
<dbReference type="VEuPathDB" id="FungiDB:PSHT_05475"/>
<dbReference type="OrthoDB" id="2507742at2759"/>
<reference evidence="3" key="2">
    <citation type="journal article" date="2018" name="BMC Genomics">
        <title>Genomic insights into host adaptation between the wheat stripe rust pathogen (Puccinia striiformis f. sp. tritici) and the barley stripe rust pathogen (Puccinia striiformis f. sp. hordei).</title>
        <authorList>
            <person name="Xia C."/>
            <person name="Wang M."/>
            <person name="Yin C."/>
            <person name="Cornejo O.E."/>
            <person name="Hulbert S.H."/>
            <person name="Chen X."/>
        </authorList>
    </citation>
    <scope>NUCLEOTIDE SEQUENCE [LARGE SCALE GENOMIC DNA]</scope>
    <source>
        <strain evidence="3">93TX-2</strain>
    </source>
</reference>
<accession>A0A2S4WAD8</accession>
<feature type="region of interest" description="Disordered" evidence="1">
    <location>
        <begin position="104"/>
        <end position="250"/>
    </location>
</feature>
<keyword evidence="3" id="KW-1185">Reference proteome</keyword>
<organism evidence="2 3">
    <name type="scientific">Puccinia striiformis</name>
    <dbReference type="NCBI Taxonomy" id="27350"/>
    <lineage>
        <taxon>Eukaryota</taxon>
        <taxon>Fungi</taxon>
        <taxon>Dikarya</taxon>
        <taxon>Basidiomycota</taxon>
        <taxon>Pucciniomycotina</taxon>
        <taxon>Pucciniomycetes</taxon>
        <taxon>Pucciniales</taxon>
        <taxon>Pucciniaceae</taxon>
        <taxon>Puccinia</taxon>
    </lineage>
</organism>
<sequence>KHSDLTLSPFDHLVGNSNQLPWSPLQSFNSNYHIFRLKKALARCRARRKALLAPVQRYRRGWVQLRADSAYKVLKWVPRDMTIGTMSTMGQLVGFFEEVDEIDASTDDEEEEEDEGDEPEGAGSEMGAVGSKRGRSTGEGEEAIDLSSAKSHKGLKMERKTSKAVEDTERVGGQLAGLETGQIAEQIEIEDDEDEEEQVPIDQEPQTQQTVLMDEDEDEDGREQPANLAPYSQPEDPAPLTDTPTILLPSEGPSDNALPADHVSGLGITVDLQLPSYSTTDRQPTPDAMADTPQPILTNFYSAPVPELIVETDQGIPVPLTNNNTLGVDLPILEQSSIQDHSQLTDPVSSENDTPAIANSDPVSRAEESTIDASMT</sequence>